<sequence>VDNILVVAGHYCCVGIRALMSFQDEVTSRLTLQLVYLHLLIGKPAMSKAEADFDQQCRHETVRRSLMNLPTYPWIEGRLKNQAISIDDGYYHFVDCTFEKWSLD</sequence>
<proteinExistence type="inferred from homology"/>
<comment type="catalytic activity">
    <reaction evidence="3">
        <text>hydrogencarbonate + H(+) = CO2 + H2O</text>
        <dbReference type="Rhea" id="RHEA:10748"/>
        <dbReference type="ChEBI" id="CHEBI:15377"/>
        <dbReference type="ChEBI" id="CHEBI:15378"/>
        <dbReference type="ChEBI" id="CHEBI:16526"/>
        <dbReference type="ChEBI" id="CHEBI:17544"/>
        <dbReference type="EC" id="4.2.1.1"/>
    </reaction>
</comment>
<dbReference type="SUPFAM" id="SSF53056">
    <property type="entry name" value="beta-carbonic anhydrase, cab"/>
    <property type="match status" value="1"/>
</dbReference>
<keyword evidence="2 3" id="KW-0862">Zinc</keyword>
<name>A0A5A7QHV7_STRAF</name>
<comment type="similarity">
    <text evidence="1 3">Belongs to the beta-class carbonic anhydrase family.</text>
</comment>
<dbReference type="GO" id="GO:0004089">
    <property type="term" value="F:carbonate dehydratase activity"/>
    <property type="evidence" value="ECO:0007669"/>
    <property type="project" value="UniProtKB-UniRule"/>
</dbReference>
<dbReference type="GO" id="GO:0008270">
    <property type="term" value="F:zinc ion binding"/>
    <property type="evidence" value="ECO:0007669"/>
    <property type="project" value="UniProtKB-UniRule"/>
</dbReference>
<feature type="binding site" evidence="2">
    <location>
        <position position="13"/>
    </location>
    <ligand>
        <name>Zn(2+)</name>
        <dbReference type="ChEBI" id="CHEBI:29105"/>
    </ligand>
</feature>
<keyword evidence="2" id="KW-0479">Metal-binding</keyword>
<dbReference type="Proteomes" id="UP000325081">
    <property type="component" value="Unassembled WGS sequence"/>
</dbReference>
<protein>
    <recommendedName>
        <fullName evidence="3">Carbonic anhydrase</fullName>
        <ecNumber evidence="3">4.2.1.1</ecNumber>
    </recommendedName>
    <alternativeName>
        <fullName evidence="3">Carbonate dehydratase</fullName>
    </alternativeName>
</protein>
<gene>
    <name evidence="4" type="ORF">STAS_20286</name>
</gene>
<evidence type="ECO:0000256" key="1">
    <source>
        <dbReference type="ARBA" id="ARBA00006217"/>
    </source>
</evidence>
<keyword evidence="5" id="KW-1185">Reference proteome</keyword>
<accession>A0A5A7QHV7</accession>
<dbReference type="PANTHER" id="PTHR11002:SF12">
    <property type="entry name" value="CARBONIC ANHYDRASE"/>
    <property type="match status" value="1"/>
</dbReference>
<comment type="cofactor">
    <cofactor evidence="2">
        <name>Zn(2+)</name>
        <dbReference type="ChEBI" id="CHEBI:29105"/>
    </cofactor>
    <text evidence="2">Binds 1 zinc ion per subunit.</text>
</comment>
<dbReference type="Pfam" id="PF00484">
    <property type="entry name" value="Pro_CA"/>
    <property type="match status" value="1"/>
</dbReference>
<dbReference type="Gene3D" id="3.40.1050.10">
    <property type="entry name" value="Carbonic anhydrase"/>
    <property type="match status" value="1"/>
</dbReference>
<reference evidence="5" key="1">
    <citation type="journal article" date="2019" name="Curr. Biol.">
        <title>Genome Sequence of Striga asiatica Provides Insight into the Evolution of Plant Parasitism.</title>
        <authorList>
            <person name="Yoshida S."/>
            <person name="Kim S."/>
            <person name="Wafula E.K."/>
            <person name="Tanskanen J."/>
            <person name="Kim Y.M."/>
            <person name="Honaas L."/>
            <person name="Yang Z."/>
            <person name="Spallek T."/>
            <person name="Conn C.E."/>
            <person name="Ichihashi Y."/>
            <person name="Cheong K."/>
            <person name="Cui S."/>
            <person name="Der J.P."/>
            <person name="Gundlach H."/>
            <person name="Jiao Y."/>
            <person name="Hori C."/>
            <person name="Ishida J.K."/>
            <person name="Kasahara H."/>
            <person name="Kiba T."/>
            <person name="Kim M.S."/>
            <person name="Koo N."/>
            <person name="Laohavisit A."/>
            <person name="Lee Y.H."/>
            <person name="Lumba S."/>
            <person name="McCourt P."/>
            <person name="Mortimer J.C."/>
            <person name="Mutuku J.M."/>
            <person name="Nomura T."/>
            <person name="Sasaki-Sekimoto Y."/>
            <person name="Seto Y."/>
            <person name="Wang Y."/>
            <person name="Wakatake T."/>
            <person name="Sakakibara H."/>
            <person name="Demura T."/>
            <person name="Yamaguchi S."/>
            <person name="Yoneyama K."/>
            <person name="Manabe R.I."/>
            <person name="Nelson D.C."/>
            <person name="Schulman A.H."/>
            <person name="Timko M.P."/>
            <person name="dePamphilis C.W."/>
            <person name="Choi D."/>
            <person name="Shirasu K."/>
        </authorList>
    </citation>
    <scope>NUCLEOTIDE SEQUENCE [LARGE SCALE GENOMIC DNA]</scope>
    <source>
        <strain evidence="5">cv. UVA1</strain>
    </source>
</reference>
<dbReference type="AlphaFoldDB" id="A0A5A7QHV7"/>
<feature type="binding site" evidence="2">
    <location>
        <position position="10"/>
    </location>
    <ligand>
        <name>Zn(2+)</name>
        <dbReference type="ChEBI" id="CHEBI:29105"/>
    </ligand>
</feature>
<dbReference type="InterPro" id="IPR036874">
    <property type="entry name" value="Carbonic_anhydrase_sf"/>
</dbReference>
<comment type="caution">
    <text evidence="4">The sequence shown here is derived from an EMBL/GenBank/DDBJ whole genome shotgun (WGS) entry which is preliminary data.</text>
</comment>
<evidence type="ECO:0000313" key="4">
    <source>
        <dbReference type="EMBL" id="GER43431.1"/>
    </source>
</evidence>
<evidence type="ECO:0000313" key="5">
    <source>
        <dbReference type="Proteomes" id="UP000325081"/>
    </source>
</evidence>
<keyword evidence="3" id="KW-0456">Lyase</keyword>
<evidence type="ECO:0000256" key="3">
    <source>
        <dbReference type="RuleBase" id="RU003956"/>
    </source>
</evidence>
<feature type="non-terminal residue" evidence="4">
    <location>
        <position position="1"/>
    </location>
</feature>
<dbReference type="EC" id="4.2.1.1" evidence="3"/>
<evidence type="ECO:0000256" key="2">
    <source>
        <dbReference type="PIRSR" id="PIRSR601765-1"/>
    </source>
</evidence>
<dbReference type="InterPro" id="IPR001765">
    <property type="entry name" value="Carbonic_anhydrase"/>
</dbReference>
<dbReference type="EMBL" id="BKCP01006626">
    <property type="protein sequence ID" value="GER43431.1"/>
    <property type="molecule type" value="Genomic_DNA"/>
</dbReference>
<dbReference type="OrthoDB" id="10248475at2759"/>
<organism evidence="4 5">
    <name type="scientific">Striga asiatica</name>
    <name type="common">Asiatic witchweed</name>
    <name type="synonym">Buchnera asiatica</name>
    <dbReference type="NCBI Taxonomy" id="4170"/>
    <lineage>
        <taxon>Eukaryota</taxon>
        <taxon>Viridiplantae</taxon>
        <taxon>Streptophyta</taxon>
        <taxon>Embryophyta</taxon>
        <taxon>Tracheophyta</taxon>
        <taxon>Spermatophyta</taxon>
        <taxon>Magnoliopsida</taxon>
        <taxon>eudicotyledons</taxon>
        <taxon>Gunneridae</taxon>
        <taxon>Pentapetalae</taxon>
        <taxon>asterids</taxon>
        <taxon>lamiids</taxon>
        <taxon>Lamiales</taxon>
        <taxon>Orobanchaceae</taxon>
        <taxon>Buchnereae</taxon>
        <taxon>Striga</taxon>
    </lineage>
</organism>
<comment type="function">
    <text evidence="3">Reversible hydration of carbon dioxide.</text>
</comment>
<dbReference type="PANTHER" id="PTHR11002">
    <property type="entry name" value="CARBONIC ANHYDRASE"/>
    <property type="match status" value="1"/>
</dbReference>